<dbReference type="AlphaFoldDB" id="A0A6N2SRQ9"/>
<protein>
    <submittedName>
        <fullName evidence="1">Uncharacterized protein</fullName>
    </submittedName>
</protein>
<proteinExistence type="predicted"/>
<dbReference type="PANTHER" id="PTHR34351">
    <property type="entry name" value="SLR1927 PROTEIN-RELATED"/>
    <property type="match status" value="1"/>
</dbReference>
<dbReference type="PANTHER" id="PTHR34351:SF1">
    <property type="entry name" value="SLR1927 PROTEIN"/>
    <property type="match status" value="1"/>
</dbReference>
<reference evidence="1" key="1">
    <citation type="submission" date="2019-11" db="EMBL/GenBank/DDBJ databases">
        <authorList>
            <person name="Feng L."/>
        </authorList>
    </citation>
    <scope>NUCLEOTIDE SEQUENCE</scope>
    <source>
        <strain evidence="1">AcaccaeLFYP115</strain>
    </source>
</reference>
<evidence type="ECO:0000313" key="1">
    <source>
        <dbReference type="EMBL" id="VYS95278.1"/>
    </source>
</evidence>
<name>A0A6N2SRQ9_9FIRM</name>
<dbReference type="GeneID" id="69467873"/>
<dbReference type="EMBL" id="CACRSQ010000003">
    <property type="protein sequence ID" value="VYS95278.1"/>
    <property type="molecule type" value="Genomic_DNA"/>
</dbReference>
<organism evidence="1">
    <name type="scientific">Anaerostipes caccae</name>
    <dbReference type="NCBI Taxonomy" id="105841"/>
    <lineage>
        <taxon>Bacteria</taxon>
        <taxon>Bacillati</taxon>
        <taxon>Bacillota</taxon>
        <taxon>Clostridia</taxon>
        <taxon>Lachnospirales</taxon>
        <taxon>Lachnospiraceae</taxon>
        <taxon>Anaerostipes</taxon>
    </lineage>
</organism>
<sequence length="330" mass="38734">MIIGIIILSVIYVILYQNIIGGCLLASLFVLVLFSWWNVRRKTSKLKIEVSLDRKAASRKEEIHLKGIFEGIRCLDAAECEVTYQVRYWLMGRKKVIKERFEYSGKESEGFLIPLKFDHCDEVHITVAKIKMRDMTGLFWADKFVKVKAGVLIMPDAYPLGRMSDQSVEAKTMDPYEYDGLKEYRPGDKGSRIHWKLLAGKNLLMVKDTEEEREEKLLIFLSLPERGEAYDDFFAVFFSVSKFFLEQGMPQTIYWGTKEYYLERYQQYEELFGEMFASDFDGNFENREYEGIHIYMRETEPDLIYVETESETNTVDRSGLEQGIYDLELF</sequence>
<dbReference type="RefSeq" id="WP_006566690.1">
    <property type="nucleotide sequence ID" value="NZ_BAABRZ010000001.1"/>
</dbReference>
<gene>
    <name evidence="1" type="ORF">ACLFYP115_01065</name>
</gene>
<accession>A0A6N2SRQ9</accession>